<sequence length="176" mass="19995">MKQMEVETVAGNAKFKQASPPPPPPLPPPLPKFWAATKPVVKTETVSVTNQEIAKFWRLKRMEEEDHLLGAIKAAARIRARKLTEDEYKRFEESLKEDNDNKADDNTISDSSRNDENGKELRVGIKDWWTKSKYAYLNQPAFDSVDTTKGRTFSAYIPNFCNFKLAPPPTASFGIF</sequence>
<dbReference type="EMBL" id="FJ014480">
    <property type="protein sequence ID" value="ACH87177.1"/>
    <property type="molecule type" value="mRNA"/>
</dbReference>
<accession>B5TV72</accession>
<proteinExistence type="evidence at transcript level"/>
<dbReference type="OrthoDB" id="1932217at2759"/>
<dbReference type="PANTHER" id="PTHR33872">
    <property type="entry name" value="DNA POLYMERASE EPSILON CATALYTIC SUBUNIT A"/>
    <property type="match status" value="1"/>
</dbReference>
<feature type="region of interest" description="Disordered" evidence="1">
    <location>
        <begin position="1"/>
        <end position="31"/>
    </location>
</feature>
<organism evidence="2">
    <name type="scientific">Camellia sinensis</name>
    <name type="common">Tea plant</name>
    <name type="synonym">Thea sinensis</name>
    <dbReference type="NCBI Taxonomy" id="4442"/>
    <lineage>
        <taxon>Eukaryota</taxon>
        <taxon>Viridiplantae</taxon>
        <taxon>Streptophyta</taxon>
        <taxon>Embryophyta</taxon>
        <taxon>Tracheophyta</taxon>
        <taxon>Spermatophyta</taxon>
        <taxon>Magnoliopsida</taxon>
        <taxon>eudicotyledons</taxon>
        <taxon>Gunneridae</taxon>
        <taxon>Pentapetalae</taxon>
        <taxon>asterids</taxon>
        <taxon>Ericales</taxon>
        <taxon>Theaceae</taxon>
        <taxon>Camellia</taxon>
    </lineage>
</organism>
<reference evidence="2" key="1">
    <citation type="submission" date="2008-08" db="EMBL/GenBank/DDBJ databases">
        <title>Identification of differentially expressed genes during winter dormancy in tea.</title>
        <authorList>
            <person name="Paul A."/>
            <person name="Kumar S."/>
            <person name="Ahuja P.S."/>
        </authorList>
    </citation>
    <scope>NUCLEOTIDE SEQUENCE</scope>
</reference>
<name>B5TV72_CAMSI</name>
<feature type="region of interest" description="Disordered" evidence="1">
    <location>
        <begin position="92"/>
        <end position="117"/>
    </location>
</feature>
<feature type="compositionally biased region" description="Basic and acidic residues" evidence="1">
    <location>
        <begin position="92"/>
        <end position="105"/>
    </location>
</feature>
<evidence type="ECO:0000313" key="2">
    <source>
        <dbReference type="EMBL" id="ACH87177.1"/>
    </source>
</evidence>
<evidence type="ECO:0000256" key="1">
    <source>
        <dbReference type="SAM" id="MobiDB-lite"/>
    </source>
</evidence>
<dbReference type="RefSeq" id="XP_028121816.1">
    <property type="nucleotide sequence ID" value="XM_028266015.1"/>
</dbReference>
<dbReference type="PANTHER" id="PTHR33872:SF7">
    <property type="entry name" value="OSJNBA0084K11.10-LIKE PROTEIN"/>
    <property type="match status" value="1"/>
</dbReference>
<dbReference type="KEGG" id="csin:114319040"/>
<dbReference type="AlphaFoldDB" id="B5TV72"/>
<protein>
    <submittedName>
        <fullName evidence="2">Uncharacterized protein</fullName>
    </submittedName>
</protein>
<dbReference type="GeneID" id="114319040"/>
<feature type="compositionally biased region" description="Pro residues" evidence="1">
    <location>
        <begin position="19"/>
        <end position="31"/>
    </location>
</feature>